<protein>
    <submittedName>
        <fullName evidence="1">Uncharacterized protein</fullName>
    </submittedName>
</protein>
<organism evidence="1 2">
    <name type="scientific">Pelagimonas phthalicica</name>
    <dbReference type="NCBI Taxonomy" id="1037362"/>
    <lineage>
        <taxon>Bacteria</taxon>
        <taxon>Pseudomonadati</taxon>
        <taxon>Pseudomonadota</taxon>
        <taxon>Alphaproteobacteria</taxon>
        <taxon>Rhodobacterales</taxon>
        <taxon>Roseobacteraceae</taxon>
        <taxon>Pelagimonas</taxon>
    </lineage>
</organism>
<dbReference type="Proteomes" id="UP000225972">
    <property type="component" value="Unassembled WGS sequence"/>
</dbReference>
<name>A0A238JH63_9RHOB</name>
<evidence type="ECO:0000313" key="2">
    <source>
        <dbReference type="Proteomes" id="UP000225972"/>
    </source>
</evidence>
<evidence type="ECO:0000313" key="1">
    <source>
        <dbReference type="EMBL" id="SMX29743.1"/>
    </source>
</evidence>
<keyword evidence="2" id="KW-1185">Reference proteome</keyword>
<proteinExistence type="predicted"/>
<dbReference type="AlphaFoldDB" id="A0A238JH63"/>
<reference evidence="2" key="1">
    <citation type="submission" date="2017-05" db="EMBL/GenBank/DDBJ databases">
        <authorList>
            <person name="Rodrigo-Torres L."/>
            <person name="Arahal R. D."/>
            <person name="Lucena T."/>
        </authorList>
    </citation>
    <scope>NUCLEOTIDE SEQUENCE [LARGE SCALE GENOMIC DNA]</scope>
    <source>
        <strain evidence="2">CECT 8649</strain>
    </source>
</reference>
<dbReference type="RefSeq" id="WP_133840865.1">
    <property type="nucleotide sequence ID" value="NZ_FXXP01000003.1"/>
</dbReference>
<sequence length="148" mass="17302">MLRKIRLLPFLLRWSWAYHGGFGGMSDEVRLKRLARLNAENGPKQVILTQRAAAHWRLGQTQDAVTLFRLARESELDWGGRKRRDVSEYLVEYCAYCVNLGSGPINSQCSAWKNTCYQRFEFRRQGWLPWQESRTAESVYFSMPCGFT</sequence>
<accession>A0A238JH63</accession>
<gene>
    <name evidence="1" type="ORF">TRP8649_03882</name>
</gene>
<dbReference type="EMBL" id="FXXP01000003">
    <property type="protein sequence ID" value="SMX29743.1"/>
    <property type="molecule type" value="Genomic_DNA"/>
</dbReference>